<protein>
    <recommendedName>
        <fullName evidence="1">Wadjet protein JetD C-terminal domain-containing protein</fullName>
    </recommendedName>
</protein>
<dbReference type="EMBL" id="VSSQ01001844">
    <property type="protein sequence ID" value="MPM11544.1"/>
    <property type="molecule type" value="Genomic_DNA"/>
</dbReference>
<evidence type="ECO:0000259" key="1">
    <source>
        <dbReference type="Pfam" id="PF09983"/>
    </source>
</evidence>
<comment type="caution">
    <text evidence="2">The sequence shown here is derived from an EMBL/GenBank/DDBJ whole genome shotgun (WGS) entry which is preliminary data.</text>
</comment>
<name>A0A644XBK5_9ZZZZ</name>
<sequence>MKHTIIISRLIQKYERSKHLTQPGSSKRRVMLNIAKKELPEYEYENADIRDSFNQESLSLEQQGLIHLEWLKGRPVLSAIILNLDAIDRCYTIIDKIPPQKLAESVAAFIEMRVADVSTPWIRSWGTDTCTAARESFRIPHYCKEDLTFLSGLLDALLAYDGLHGESTTMRAFSTRCYQDSKRFERVFRDEFLHIASRYNQELFEICQQQELGIRDALAFLGIYARPELYEFSGKCSVYTKTGVVDISPLYPFGIALPSTLVEQMSDLCLDQIQKVIFIENKTNYDEYLLSEIQPDELVFYHGGFLSPQKRAFLKVLAQSLCQETKVLFWADIDLGGFQMFFHLQAIFPRLVPMRMGAEEVRKYKAMGLARSDEYLNHLVDCLQERQYSIFSDAIHEILACKATIEQEAFL</sequence>
<dbReference type="Pfam" id="PF09983">
    <property type="entry name" value="JetD_C"/>
    <property type="match status" value="1"/>
</dbReference>
<organism evidence="2">
    <name type="scientific">bioreactor metagenome</name>
    <dbReference type="NCBI Taxonomy" id="1076179"/>
    <lineage>
        <taxon>unclassified sequences</taxon>
        <taxon>metagenomes</taxon>
        <taxon>ecological metagenomes</taxon>
    </lineage>
</organism>
<gene>
    <name evidence="2" type="ORF">SDC9_57890</name>
</gene>
<proteinExistence type="predicted"/>
<dbReference type="InterPro" id="IPR024534">
    <property type="entry name" value="JetD_C"/>
</dbReference>
<evidence type="ECO:0000313" key="2">
    <source>
        <dbReference type="EMBL" id="MPM11544.1"/>
    </source>
</evidence>
<feature type="domain" description="Wadjet protein JetD C-terminal" evidence="1">
    <location>
        <begin position="253"/>
        <end position="409"/>
    </location>
</feature>
<reference evidence="2" key="1">
    <citation type="submission" date="2019-08" db="EMBL/GenBank/DDBJ databases">
        <authorList>
            <person name="Kucharzyk K."/>
            <person name="Murdoch R.W."/>
            <person name="Higgins S."/>
            <person name="Loffler F."/>
        </authorList>
    </citation>
    <scope>NUCLEOTIDE SEQUENCE</scope>
</reference>
<accession>A0A644XBK5</accession>
<dbReference type="AlphaFoldDB" id="A0A644XBK5"/>